<name>A0A6I6EIT3_THETI</name>
<keyword evidence="2" id="KW-1133">Transmembrane helix</keyword>
<evidence type="ECO:0000313" key="4">
    <source>
        <dbReference type="EMBL" id="QGU33047.1"/>
    </source>
</evidence>
<feature type="compositionally biased region" description="Low complexity" evidence="1">
    <location>
        <begin position="134"/>
        <end position="152"/>
    </location>
</feature>
<dbReference type="GO" id="GO:0032153">
    <property type="term" value="C:cell division site"/>
    <property type="evidence" value="ECO:0007669"/>
    <property type="project" value="TreeGrafter"/>
</dbReference>
<dbReference type="GO" id="GO:0042834">
    <property type="term" value="F:peptidoglycan binding"/>
    <property type="evidence" value="ECO:0007669"/>
    <property type="project" value="InterPro"/>
</dbReference>
<dbReference type="SUPFAM" id="SSF110997">
    <property type="entry name" value="Sporulation related repeat"/>
    <property type="match status" value="1"/>
</dbReference>
<sequence>MQEGAKKRLVGTVVIVTLAVIFVPMLFEDKSLAPPPVQGTLPPEPGFQDPFVSGAPDTRAGTPPPVSGTISDLTAEETLLTPPQPMRGFEADETASLGHESAEGAFAPVQEPVSPPARPTRESRPATQTPPPTKSQAAKPPQQSPRASQQPAPASPPKPEAPVSLPEPPRSRADGLSSWVVQVSSLGSPEAAGKLADKLKQAGYSAFVERAEVGGKTYYRVRVGPDIDRANAERTAEMLRKQQKLDTLIQRYQ</sequence>
<dbReference type="Pfam" id="PF05036">
    <property type="entry name" value="SPOR"/>
    <property type="match status" value="1"/>
</dbReference>
<dbReference type="InterPro" id="IPR007730">
    <property type="entry name" value="SPOR-like_dom"/>
</dbReference>
<keyword evidence="2" id="KW-0812">Transmembrane</keyword>
<feature type="transmembrane region" description="Helical" evidence="2">
    <location>
        <begin position="9"/>
        <end position="27"/>
    </location>
</feature>
<feature type="domain" description="SPOR" evidence="3">
    <location>
        <begin position="173"/>
        <end position="252"/>
    </location>
</feature>
<keyword evidence="5" id="KW-1185">Reference proteome</keyword>
<organism evidence="4 5">
    <name type="scientific">Thermochromatium tepidum ATCC 43061</name>
    <dbReference type="NCBI Taxonomy" id="316276"/>
    <lineage>
        <taxon>Bacteria</taxon>
        <taxon>Pseudomonadati</taxon>
        <taxon>Pseudomonadota</taxon>
        <taxon>Gammaproteobacteria</taxon>
        <taxon>Chromatiales</taxon>
        <taxon>Chromatiaceae</taxon>
        <taxon>Thermochromatium</taxon>
    </lineage>
</organism>
<dbReference type="EMBL" id="CP039268">
    <property type="protein sequence ID" value="QGU33047.1"/>
    <property type="molecule type" value="Genomic_DNA"/>
</dbReference>
<dbReference type="RefSeq" id="WP_153975241.1">
    <property type="nucleotide sequence ID" value="NZ_CP039268.1"/>
</dbReference>
<protein>
    <recommendedName>
        <fullName evidence="3">SPOR domain-containing protein</fullName>
    </recommendedName>
</protein>
<dbReference type="GO" id="GO:0032506">
    <property type="term" value="P:cytokinetic process"/>
    <property type="evidence" value="ECO:0007669"/>
    <property type="project" value="TreeGrafter"/>
</dbReference>
<dbReference type="InterPro" id="IPR036680">
    <property type="entry name" value="SPOR-like_sf"/>
</dbReference>
<feature type="compositionally biased region" description="Pro residues" evidence="1">
    <location>
        <begin position="153"/>
        <end position="168"/>
    </location>
</feature>
<dbReference type="PROSITE" id="PS51724">
    <property type="entry name" value="SPOR"/>
    <property type="match status" value="1"/>
</dbReference>
<dbReference type="InterPro" id="IPR052521">
    <property type="entry name" value="Cell_div_SPOR-domain"/>
</dbReference>
<evidence type="ECO:0000313" key="5">
    <source>
        <dbReference type="Proteomes" id="UP000426424"/>
    </source>
</evidence>
<feature type="compositionally biased region" description="Pro residues" evidence="1">
    <location>
        <begin position="34"/>
        <end position="45"/>
    </location>
</feature>
<dbReference type="PANTHER" id="PTHR38687">
    <property type="entry name" value="CELL DIVISION PROTEIN DEDD-RELATED"/>
    <property type="match status" value="1"/>
</dbReference>
<dbReference type="AlphaFoldDB" id="A0A6I6EIT3"/>
<evidence type="ECO:0000259" key="3">
    <source>
        <dbReference type="PROSITE" id="PS51724"/>
    </source>
</evidence>
<evidence type="ECO:0000256" key="2">
    <source>
        <dbReference type="SAM" id="Phobius"/>
    </source>
</evidence>
<dbReference type="GO" id="GO:0030428">
    <property type="term" value="C:cell septum"/>
    <property type="evidence" value="ECO:0007669"/>
    <property type="project" value="TreeGrafter"/>
</dbReference>
<accession>A0A6I6EIT3</accession>
<dbReference type="Proteomes" id="UP000426424">
    <property type="component" value="Chromosome"/>
</dbReference>
<reference evidence="4 5" key="1">
    <citation type="submission" date="2019-12" db="EMBL/GenBank/DDBJ databases">
        <title>The complete genome of the thermophilic, anoxygenic phototrophic gammaproteobacterium Thermochromatium tepidum.</title>
        <authorList>
            <person name="Sattley W.M."/>
            <person name="Swingley W.D."/>
            <person name="Burchell B.M."/>
            <person name="Gurbani S.A."/>
            <person name="Kujawa C.M."/>
            <person name="Nuccio D.A."/>
            <person name="Schladweiler J."/>
            <person name="Shaffer K.N."/>
            <person name="Stokes L.M."/>
            <person name="Touchman J.W."/>
            <person name="Blankenship R.E."/>
            <person name="Madigan M.T."/>
        </authorList>
    </citation>
    <scope>NUCLEOTIDE SEQUENCE [LARGE SCALE GENOMIC DNA]</scope>
    <source>
        <strain evidence="4 5">ATCC 43061</strain>
    </source>
</reference>
<dbReference type="PANTHER" id="PTHR38687:SF1">
    <property type="entry name" value="CELL DIVISION PROTEIN DEDD"/>
    <property type="match status" value="1"/>
</dbReference>
<proteinExistence type="predicted"/>
<dbReference type="OrthoDB" id="7069135at2"/>
<evidence type="ECO:0000256" key="1">
    <source>
        <dbReference type="SAM" id="MobiDB-lite"/>
    </source>
</evidence>
<gene>
    <name evidence="4" type="ORF">E6P07_08690</name>
</gene>
<dbReference type="KEGG" id="ttp:E6P07_08690"/>
<keyword evidence="2" id="KW-0472">Membrane</keyword>
<feature type="region of interest" description="Disordered" evidence="1">
    <location>
        <begin position="34"/>
        <end position="73"/>
    </location>
</feature>
<dbReference type="Gene3D" id="3.30.70.1070">
    <property type="entry name" value="Sporulation related repeat"/>
    <property type="match status" value="1"/>
</dbReference>
<feature type="region of interest" description="Disordered" evidence="1">
    <location>
        <begin position="105"/>
        <end position="176"/>
    </location>
</feature>